<dbReference type="GO" id="GO:0050660">
    <property type="term" value="F:flavin adenine dinucleotide binding"/>
    <property type="evidence" value="ECO:0007669"/>
    <property type="project" value="InterPro"/>
</dbReference>
<dbReference type="Gene3D" id="3.50.50.60">
    <property type="entry name" value="FAD/NAD(P)-binding domain"/>
    <property type="match status" value="2"/>
</dbReference>
<dbReference type="RefSeq" id="WP_089345533.1">
    <property type="nucleotide sequence ID" value="NZ_CP067130.1"/>
</dbReference>
<protein>
    <recommendedName>
        <fullName evidence="3 14">Dihydrolipoyl dehydrogenase</fullName>
        <ecNumber evidence="2 14">1.8.1.4</ecNumber>
    </recommendedName>
</protein>
<dbReference type="InterPro" id="IPR023753">
    <property type="entry name" value="FAD/NAD-binding_dom"/>
</dbReference>
<evidence type="ECO:0000313" key="17">
    <source>
        <dbReference type="EMBL" id="SNT76213.1"/>
    </source>
</evidence>
<feature type="binding site" evidence="12">
    <location>
        <position position="270"/>
    </location>
    <ligand>
        <name>NAD(+)</name>
        <dbReference type="ChEBI" id="CHEBI:57540"/>
    </ligand>
</feature>
<name>A0A239Q1V6_9RHOB</name>
<evidence type="ECO:0000259" key="16">
    <source>
        <dbReference type="Pfam" id="PF07992"/>
    </source>
</evidence>
<evidence type="ECO:0000256" key="5">
    <source>
        <dbReference type="ARBA" id="ARBA00022827"/>
    </source>
</evidence>
<dbReference type="Pfam" id="PF07992">
    <property type="entry name" value="Pyr_redox_2"/>
    <property type="match status" value="1"/>
</dbReference>
<dbReference type="OrthoDB" id="9776382at2"/>
<feature type="domain" description="FAD/NAD(P)-binding" evidence="16">
    <location>
        <begin position="7"/>
        <end position="325"/>
    </location>
</feature>
<evidence type="ECO:0000256" key="3">
    <source>
        <dbReference type="ARBA" id="ARBA00016961"/>
    </source>
</evidence>
<evidence type="ECO:0000256" key="10">
    <source>
        <dbReference type="ARBA" id="ARBA00049187"/>
    </source>
</evidence>
<dbReference type="PRINTS" id="PR00411">
    <property type="entry name" value="PNDRDTASEI"/>
</dbReference>
<dbReference type="InterPro" id="IPR016156">
    <property type="entry name" value="FAD/NAD-linked_Rdtase_dimer_sf"/>
</dbReference>
<sequence>MTDLRCKLLVIGGGPGGYVCASRAARMGVDTILVEGNRVGGTCLNVGCIPSKALIHTAQSYHHALQQAAGAAHGVHVSDPRLDWNEAGEWRNDVVSRLCAGVTGLLERSGVKSLSGWATFRDGKTVEVRGETGVTVIRAEHVVIATGSRPVDLPGLPIGGRVLDSTGALALDHLPESIAVVGAGYIGLELGTAFAKLGSKVTMIEVGPRILPLYDEKLTRPVRRRLDDLGVELMLDTRVTGWDEGSSTLNLLGGDAESALNVQHVLVTIGRAPNTDGLGLEELHLRQSGPFLEIDDRCQTSMRGVYAIGDVTPGPMLAHRAMAQAEVVADVVAGKAAAWDRICVPAVCFTDPEIVSVGALPGEVPEDIKAVVKEFAFRANGRALTLDDVEGFVRIVYRETDHLILGVQATGPGVSELVSGFALVIEAGLRLEDVAATIHAHPTISEAFQEAALLGASMANHG</sequence>
<dbReference type="InterPro" id="IPR006258">
    <property type="entry name" value="Lipoamide_DH"/>
</dbReference>
<evidence type="ECO:0000313" key="18">
    <source>
        <dbReference type="Proteomes" id="UP000198307"/>
    </source>
</evidence>
<comment type="similarity">
    <text evidence="1 14">Belongs to the class-I pyridine nucleotide-disulfide oxidoreductase family.</text>
</comment>
<dbReference type="PROSITE" id="PS00076">
    <property type="entry name" value="PYRIDINE_REDOX_1"/>
    <property type="match status" value="1"/>
</dbReference>
<dbReference type="InterPro" id="IPR004099">
    <property type="entry name" value="Pyr_nucl-diS_OxRdtase_dimer"/>
</dbReference>
<feature type="binding site" evidence="12">
    <location>
        <position position="205"/>
    </location>
    <ligand>
        <name>NAD(+)</name>
        <dbReference type="ChEBI" id="CHEBI:57540"/>
    </ligand>
</feature>
<evidence type="ECO:0000256" key="4">
    <source>
        <dbReference type="ARBA" id="ARBA00022630"/>
    </source>
</evidence>
<dbReference type="EC" id="1.8.1.4" evidence="2 14"/>
<dbReference type="InterPro" id="IPR012999">
    <property type="entry name" value="Pyr_OxRdtase_I_AS"/>
</dbReference>
<evidence type="ECO:0000256" key="9">
    <source>
        <dbReference type="ARBA" id="ARBA00023284"/>
    </source>
</evidence>
<feature type="binding site" evidence="12">
    <location>
        <position position="52"/>
    </location>
    <ligand>
        <name>FAD</name>
        <dbReference type="ChEBI" id="CHEBI:57692"/>
    </ligand>
</feature>
<dbReference type="NCBIfam" id="TIGR01350">
    <property type="entry name" value="lipoamide_DH"/>
    <property type="match status" value="1"/>
</dbReference>
<dbReference type="PRINTS" id="PR00368">
    <property type="entry name" value="FADPNR"/>
</dbReference>
<dbReference type="SUPFAM" id="SSF51905">
    <property type="entry name" value="FAD/NAD(P)-binding domain"/>
    <property type="match status" value="1"/>
</dbReference>
<feature type="binding site" evidence="12">
    <location>
        <begin position="316"/>
        <end position="319"/>
    </location>
    <ligand>
        <name>FAD</name>
        <dbReference type="ChEBI" id="CHEBI:57692"/>
    </ligand>
</feature>
<reference evidence="17 18" key="1">
    <citation type="submission" date="2017-07" db="EMBL/GenBank/DDBJ databases">
        <authorList>
            <person name="Sun Z.S."/>
            <person name="Albrecht U."/>
            <person name="Echele G."/>
            <person name="Lee C.C."/>
        </authorList>
    </citation>
    <scope>NUCLEOTIDE SEQUENCE [LARGE SCALE GENOMIC DNA]</scope>
    <source>
        <strain evidence="17 18">DSM 14827</strain>
    </source>
</reference>
<keyword evidence="9 14" id="KW-0676">Redox-active center</keyword>
<keyword evidence="18" id="KW-1185">Reference proteome</keyword>
<evidence type="ECO:0000256" key="1">
    <source>
        <dbReference type="ARBA" id="ARBA00007532"/>
    </source>
</evidence>
<evidence type="ECO:0000256" key="11">
    <source>
        <dbReference type="PIRSR" id="PIRSR000350-2"/>
    </source>
</evidence>
<evidence type="ECO:0000259" key="15">
    <source>
        <dbReference type="Pfam" id="PF02852"/>
    </source>
</evidence>
<evidence type="ECO:0000256" key="2">
    <source>
        <dbReference type="ARBA" id="ARBA00012608"/>
    </source>
</evidence>
<dbReference type="Proteomes" id="UP000198307">
    <property type="component" value="Unassembled WGS sequence"/>
</dbReference>
<evidence type="ECO:0000256" key="13">
    <source>
        <dbReference type="PIRSR" id="PIRSR000350-4"/>
    </source>
</evidence>
<dbReference type="EMBL" id="FZQB01000016">
    <property type="protein sequence ID" value="SNT76213.1"/>
    <property type="molecule type" value="Genomic_DNA"/>
</dbReference>
<evidence type="ECO:0000256" key="12">
    <source>
        <dbReference type="PIRSR" id="PIRSR000350-3"/>
    </source>
</evidence>
<dbReference type="GO" id="GO:0004148">
    <property type="term" value="F:dihydrolipoyl dehydrogenase (NADH) activity"/>
    <property type="evidence" value="ECO:0007669"/>
    <property type="project" value="UniProtKB-EC"/>
</dbReference>
<accession>A0A239Q1V6</accession>
<dbReference type="InterPro" id="IPR001100">
    <property type="entry name" value="Pyr_nuc-diS_OxRdtase"/>
</dbReference>
<evidence type="ECO:0000256" key="6">
    <source>
        <dbReference type="ARBA" id="ARBA00023002"/>
    </source>
</evidence>
<dbReference type="PANTHER" id="PTHR22912">
    <property type="entry name" value="DISULFIDE OXIDOREDUCTASE"/>
    <property type="match status" value="1"/>
</dbReference>
<comment type="miscellaneous">
    <text evidence="14">The active site is a redox-active disulfide bond.</text>
</comment>
<dbReference type="Gene3D" id="3.30.390.30">
    <property type="match status" value="1"/>
</dbReference>
<comment type="cofactor">
    <cofactor evidence="12 14">
        <name>FAD</name>
        <dbReference type="ChEBI" id="CHEBI:57692"/>
    </cofactor>
    <text evidence="12 14">Binds 1 FAD per subunit.</text>
</comment>
<keyword evidence="12" id="KW-0547">Nucleotide-binding</keyword>
<evidence type="ECO:0000256" key="14">
    <source>
        <dbReference type="RuleBase" id="RU003692"/>
    </source>
</evidence>
<feature type="binding site" evidence="12">
    <location>
        <begin position="182"/>
        <end position="189"/>
    </location>
    <ligand>
        <name>NAD(+)</name>
        <dbReference type="ChEBI" id="CHEBI:57540"/>
    </ligand>
</feature>
<dbReference type="PIRSF" id="PIRSF000350">
    <property type="entry name" value="Mercury_reductase_MerA"/>
    <property type="match status" value="1"/>
</dbReference>
<keyword evidence="6 14" id="KW-0560">Oxidoreductase</keyword>
<feature type="disulfide bond" description="Redox-active" evidence="13">
    <location>
        <begin position="43"/>
        <end position="48"/>
    </location>
</feature>
<dbReference type="AlphaFoldDB" id="A0A239Q1V6"/>
<feature type="domain" description="Pyridine nucleotide-disulphide oxidoreductase dimerisation" evidence="15">
    <location>
        <begin position="344"/>
        <end position="452"/>
    </location>
</feature>
<feature type="binding site" evidence="12">
    <location>
        <position position="310"/>
    </location>
    <ligand>
        <name>FAD</name>
        <dbReference type="ChEBI" id="CHEBI:57692"/>
    </ligand>
</feature>
<keyword evidence="4 14" id="KW-0285">Flavoprotein</keyword>
<dbReference type="SUPFAM" id="SSF55424">
    <property type="entry name" value="FAD/NAD-linked reductases, dimerisation (C-terminal) domain"/>
    <property type="match status" value="1"/>
</dbReference>
<keyword evidence="8" id="KW-1015">Disulfide bond</keyword>
<dbReference type="InterPro" id="IPR036188">
    <property type="entry name" value="FAD/NAD-bd_sf"/>
</dbReference>
<proteinExistence type="inferred from homology"/>
<organism evidence="17 18">
    <name type="scientific">Paracoccus seriniphilus</name>
    <dbReference type="NCBI Taxonomy" id="184748"/>
    <lineage>
        <taxon>Bacteria</taxon>
        <taxon>Pseudomonadati</taxon>
        <taxon>Pseudomonadota</taxon>
        <taxon>Alphaproteobacteria</taxon>
        <taxon>Rhodobacterales</taxon>
        <taxon>Paracoccaceae</taxon>
        <taxon>Paracoccus</taxon>
    </lineage>
</organism>
<keyword evidence="7 12" id="KW-0520">NAD</keyword>
<dbReference type="GO" id="GO:0006103">
    <property type="term" value="P:2-oxoglutarate metabolic process"/>
    <property type="evidence" value="ECO:0007669"/>
    <property type="project" value="TreeGrafter"/>
</dbReference>
<comment type="catalytic activity">
    <reaction evidence="10 14">
        <text>N(6)-[(R)-dihydrolipoyl]-L-lysyl-[protein] + NAD(+) = N(6)-[(R)-lipoyl]-L-lysyl-[protein] + NADH + H(+)</text>
        <dbReference type="Rhea" id="RHEA:15045"/>
        <dbReference type="Rhea" id="RHEA-COMP:10474"/>
        <dbReference type="Rhea" id="RHEA-COMP:10475"/>
        <dbReference type="ChEBI" id="CHEBI:15378"/>
        <dbReference type="ChEBI" id="CHEBI:57540"/>
        <dbReference type="ChEBI" id="CHEBI:57945"/>
        <dbReference type="ChEBI" id="CHEBI:83099"/>
        <dbReference type="ChEBI" id="CHEBI:83100"/>
        <dbReference type="EC" id="1.8.1.4"/>
    </reaction>
</comment>
<gene>
    <name evidence="17" type="ORF">SAMN05444959_11678</name>
</gene>
<evidence type="ECO:0000256" key="7">
    <source>
        <dbReference type="ARBA" id="ARBA00023027"/>
    </source>
</evidence>
<dbReference type="InterPro" id="IPR050151">
    <property type="entry name" value="Class-I_Pyr_Nuc-Dis_Oxidored"/>
</dbReference>
<feature type="binding site" evidence="12">
    <location>
        <begin position="146"/>
        <end position="148"/>
    </location>
    <ligand>
        <name>FAD</name>
        <dbReference type="ChEBI" id="CHEBI:57692"/>
    </ligand>
</feature>
<dbReference type="FunFam" id="3.30.390.30:FF:000001">
    <property type="entry name" value="Dihydrolipoyl dehydrogenase"/>
    <property type="match status" value="1"/>
</dbReference>
<keyword evidence="5 12" id="KW-0274">FAD</keyword>
<dbReference type="Pfam" id="PF02852">
    <property type="entry name" value="Pyr_redox_dim"/>
    <property type="match status" value="1"/>
</dbReference>
<dbReference type="PANTHER" id="PTHR22912:SF160">
    <property type="entry name" value="DIHYDROLIPOYL DEHYDROGENASE"/>
    <property type="match status" value="1"/>
</dbReference>
<feature type="active site" description="Proton acceptor" evidence="11">
    <location>
        <position position="441"/>
    </location>
</feature>
<evidence type="ECO:0000256" key="8">
    <source>
        <dbReference type="ARBA" id="ARBA00023157"/>
    </source>
</evidence>